<feature type="compositionally biased region" description="Basic and acidic residues" evidence="2">
    <location>
        <begin position="19"/>
        <end position="29"/>
    </location>
</feature>
<dbReference type="Proteomes" id="UP000232323">
    <property type="component" value="Unassembled WGS sequence"/>
</dbReference>
<evidence type="ECO:0000256" key="1">
    <source>
        <dbReference type="SAM" id="Coils"/>
    </source>
</evidence>
<comment type="caution">
    <text evidence="3">The sequence shown here is derived from an EMBL/GenBank/DDBJ whole genome shotgun (WGS) entry which is preliminary data.</text>
</comment>
<proteinExistence type="predicted"/>
<feature type="compositionally biased region" description="Polar residues" evidence="2">
    <location>
        <begin position="30"/>
        <end position="45"/>
    </location>
</feature>
<keyword evidence="4" id="KW-1185">Reference proteome</keyword>
<feature type="compositionally biased region" description="Polar residues" evidence="2">
    <location>
        <begin position="67"/>
        <end position="76"/>
    </location>
</feature>
<name>A0A250XID2_9CHLO</name>
<organism evidence="3 4">
    <name type="scientific">Chlamydomonas eustigma</name>
    <dbReference type="NCBI Taxonomy" id="1157962"/>
    <lineage>
        <taxon>Eukaryota</taxon>
        <taxon>Viridiplantae</taxon>
        <taxon>Chlorophyta</taxon>
        <taxon>core chlorophytes</taxon>
        <taxon>Chlorophyceae</taxon>
        <taxon>CS clade</taxon>
        <taxon>Chlamydomonadales</taxon>
        <taxon>Chlamydomonadaceae</taxon>
        <taxon>Chlamydomonas</taxon>
    </lineage>
</organism>
<feature type="coiled-coil region" evidence="1">
    <location>
        <begin position="116"/>
        <end position="150"/>
    </location>
</feature>
<feature type="compositionally biased region" description="Low complexity" evidence="2">
    <location>
        <begin position="87"/>
        <end position="103"/>
    </location>
</feature>
<reference evidence="3 4" key="1">
    <citation type="submission" date="2017-08" db="EMBL/GenBank/DDBJ databases">
        <title>Acidophilic green algal genome provides insights into adaptation to an acidic environment.</title>
        <authorList>
            <person name="Hirooka S."/>
            <person name="Hirose Y."/>
            <person name="Kanesaki Y."/>
            <person name="Higuchi S."/>
            <person name="Fujiwara T."/>
            <person name="Onuma R."/>
            <person name="Era A."/>
            <person name="Ohbayashi R."/>
            <person name="Uzuka A."/>
            <person name="Nozaki H."/>
            <person name="Yoshikawa H."/>
            <person name="Miyagishima S.Y."/>
        </authorList>
    </citation>
    <scope>NUCLEOTIDE SEQUENCE [LARGE SCALE GENOMIC DNA]</scope>
    <source>
        <strain evidence="3 4">NIES-2499</strain>
    </source>
</reference>
<feature type="compositionally biased region" description="Polar residues" evidence="2">
    <location>
        <begin position="106"/>
        <end position="115"/>
    </location>
</feature>
<dbReference type="EMBL" id="BEGY01000087">
    <property type="protein sequence ID" value="GAX82841.1"/>
    <property type="molecule type" value="Genomic_DNA"/>
</dbReference>
<evidence type="ECO:0000313" key="3">
    <source>
        <dbReference type="EMBL" id="GAX82841.1"/>
    </source>
</evidence>
<keyword evidence="1" id="KW-0175">Coiled coil</keyword>
<accession>A0A250XID2</accession>
<sequence>MGKLDPTMQDKWWRSVIAREEAVSHRDGTLENSKSPTTKESNLTVASLMRWSSHEEKQPETLKAKKSGSQHGSQASLIKFKGDKAETGSLASAAASAVKSHASYPRTPQLSQAGSNAEIVNRLARLEAALKAERLQREEAEEEMMNLLNKGTA</sequence>
<protein>
    <submittedName>
        <fullName evidence="3">Uncharacterized protein</fullName>
    </submittedName>
</protein>
<evidence type="ECO:0000313" key="4">
    <source>
        <dbReference type="Proteomes" id="UP000232323"/>
    </source>
</evidence>
<feature type="region of interest" description="Disordered" evidence="2">
    <location>
        <begin position="19"/>
        <end position="116"/>
    </location>
</feature>
<evidence type="ECO:0000256" key="2">
    <source>
        <dbReference type="SAM" id="MobiDB-lite"/>
    </source>
</evidence>
<gene>
    <name evidence="3" type="ORF">CEUSTIGMA_g10267.t1</name>
</gene>
<feature type="compositionally biased region" description="Basic and acidic residues" evidence="2">
    <location>
        <begin position="52"/>
        <end position="63"/>
    </location>
</feature>
<dbReference type="AlphaFoldDB" id="A0A250XID2"/>
<dbReference type="OrthoDB" id="541853at2759"/>